<dbReference type="EMBL" id="CAAALY010126406">
    <property type="protein sequence ID" value="VEL31780.1"/>
    <property type="molecule type" value="Genomic_DNA"/>
</dbReference>
<dbReference type="GO" id="GO:0005634">
    <property type="term" value="C:nucleus"/>
    <property type="evidence" value="ECO:0007669"/>
    <property type="project" value="TreeGrafter"/>
</dbReference>
<gene>
    <name evidence="2" type="ORF">PXEA_LOCUS25220</name>
</gene>
<dbReference type="Gene3D" id="3.40.50.12390">
    <property type="match status" value="2"/>
</dbReference>
<dbReference type="PANTHER" id="PTHR12341:SF41">
    <property type="entry name" value="5'-3' EXORIBONUCLEASE 2"/>
    <property type="match status" value="1"/>
</dbReference>
<name>A0A448X9Q4_9PLAT</name>
<dbReference type="CDD" id="cd18673">
    <property type="entry name" value="PIN_XRN1-2-like"/>
    <property type="match status" value="1"/>
</dbReference>
<accession>A0A448X9Q4</accession>
<sequence length="251" mass="28571">MPSMGVPFLFKWLSNKYPKIIRCCAHLDAPKMVMNNTSENGLHFDNLYLDMNNIIHPCTHPSDRLPPIGETAQHTAIFTAIDGLVKLVKPRKLLYLAIDGVAPRAKISQQRSRRFLMVKETKLMRENSTDLEKFHQFANQSLAILQRRVSGPTNTGLTLSIEETISNSSSANFDFDSNCITPGTKFMSNLSDALKFHIQSRLEYDSLWKHLVVILSDASVPGEGEHKIMEYIRKEKQNRPNDLPIEAFPRF</sequence>
<dbReference type="OrthoDB" id="372487at2759"/>
<evidence type="ECO:0000259" key="1">
    <source>
        <dbReference type="Pfam" id="PF03159"/>
    </source>
</evidence>
<evidence type="ECO:0000313" key="2">
    <source>
        <dbReference type="EMBL" id="VEL31780.1"/>
    </source>
</evidence>
<dbReference type="GO" id="GO:0004534">
    <property type="term" value="F:5'-3' RNA exonuclease activity"/>
    <property type="evidence" value="ECO:0007669"/>
    <property type="project" value="TreeGrafter"/>
</dbReference>
<dbReference type="GO" id="GO:0003723">
    <property type="term" value="F:RNA binding"/>
    <property type="evidence" value="ECO:0007669"/>
    <property type="project" value="TreeGrafter"/>
</dbReference>
<evidence type="ECO:0000313" key="3">
    <source>
        <dbReference type="Proteomes" id="UP000784294"/>
    </source>
</evidence>
<dbReference type="PANTHER" id="PTHR12341">
    <property type="entry name" value="5'-&gt;3' EXORIBONUCLEASE"/>
    <property type="match status" value="1"/>
</dbReference>
<dbReference type="InterPro" id="IPR004859">
    <property type="entry name" value="Xrn1_N"/>
</dbReference>
<comment type="caution">
    <text evidence="2">The sequence shown here is derived from an EMBL/GenBank/DDBJ whole genome shotgun (WGS) entry which is preliminary data.</text>
</comment>
<keyword evidence="3" id="KW-1185">Reference proteome</keyword>
<dbReference type="AlphaFoldDB" id="A0A448X9Q4"/>
<feature type="domain" description="Xrn1 N-terminal" evidence="1">
    <location>
        <begin position="4"/>
        <end position="238"/>
    </location>
</feature>
<reference evidence="2" key="1">
    <citation type="submission" date="2018-11" db="EMBL/GenBank/DDBJ databases">
        <authorList>
            <consortium name="Pathogen Informatics"/>
        </authorList>
    </citation>
    <scope>NUCLEOTIDE SEQUENCE</scope>
</reference>
<dbReference type="Pfam" id="PF03159">
    <property type="entry name" value="XRN_N"/>
    <property type="match status" value="1"/>
</dbReference>
<organism evidence="2 3">
    <name type="scientific">Protopolystoma xenopodis</name>
    <dbReference type="NCBI Taxonomy" id="117903"/>
    <lineage>
        <taxon>Eukaryota</taxon>
        <taxon>Metazoa</taxon>
        <taxon>Spiralia</taxon>
        <taxon>Lophotrochozoa</taxon>
        <taxon>Platyhelminthes</taxon>
        <taxon>Monogenea</taxon>
        <taxon>Polyopisthocotylea</taxon>
        <taxon>Polystomatidea</taxon>
        <taxon>Polystomatidae</taxon>
        <taxon>Protopolystoma</taxon>
    </lineage>
</organism>
<dbReference type="GO" id="GO:0000956">
    <property type="term" value="P:nuclear-transcribed mRNA catabolic process"/>
    <property type="evidence" value="ECO:0007669"/>
    <property type="project" value="TreeGrafter"/>
</dbReference>
<protein>
    <recommendedName>
        <fullName evidence="1">Xrn1 N-terminal domain-containing protein</fullName>
    </recommendedName>
</protein>
<dbReference type="Proteomes" id="UP000784294">
    <property type="component" value="Unassembled WGS sequence"/>
</dbReference>
<dbReference type="InterPro" id="IPR027073">
    <property type="entry name" value="5_3_exoribonuclease"/>
</dbReference>
<proteinExistence type="predicted"/>